<evidence type="ECO:0000259" key="4">
    <source>
        <dbReference type="Pfam" id="PF23658"/>
    </source>
</evidence>
<feature type="domain" description="CPAF-like PDZ" evidence="4">
    <location>
        <begin position="165"/>
        <end position="284"/>
    </location>
</feature>
<name>A0A1B7NX01_9EURO</name>
<evidence type="ECO:0000256" key="2">
    <source>
        <dbReference type="SAM" id="SignalP"/>
    </source>
</evidence>
<proteinExistence type="predicted"/>
<dbReference type="GO" id="GO:0008236">
    <property type="term" value="F:serine-type peptidase activity"/>
    <property type="evidence" value="ECO:0007669"/>
    <property type="project" value="InterPro"/>
</dbReference>
<protein>
    <submittedName>
        <fullName evidence="5">Uncharacterized protein</fullName>
    </submittedName>
</protein>
<dbReference type="Proteomes" id="UP000091918">
    <property type="component" value="Unassembled WGS sequence"/>
</dbReference>
<evidence type="ECO:0000256" key="1">
    <source>
        <dbReference type="SAM" id="MobiDB-lite"/>
    </source>
</evidence>
<dbReference type="Gene3D" id="3.90.226.10">
    <property type="entry name" value="2-enoyl-CoA Hydratase, Chain A, domain 1"/>
    <property type="match status" value="1"/>
</dbReference>
<dbReference type="PANTHER" id="PTHR37049:SF4">
    <property type="entry name" value="RHODANESE DOMAIN-CONTAINING PROTEIN"/>
    <property type="match status" value="1"/>
</dbReference>
<evidence type="ECO:0000313" key="5">
    <source>
        <dbReference type="EMBL" id="OAX81301.1"/>
    </source>
</evidence>
<feature type="signal peptide" evidence="2">
    <location>
        <begin position="1"/>
        <end position="19"/>
    </location>
</feature>
<evidence type="ECO:0000313" key="6">
    <source>
        <dbReference type="Proteomes" id="UP000091918"/>
    </source>
</evidence>
<dbReference type="InterPro" id="IPR052766">
    <property type="entry name" value="S41A_metabolite_peptidase"/>
</dbReference>
<dbReference type="OrthoDB" id="27214at2759"/>
<reference evidence="5 6" key="1">
    <citation type="submission" date="2015-07" db="EMBL/GenBank/DDBJ databases">
        <title>Emmonsia species relationships and genome sequence.</title>
        <authorList>
            <person name="Cuomo C.A."/>
            <person name="Schwartz I.S."/>
            <person name="Kenyon C."/>
            <person name="de Hoog G.S."/>
            <person name="Govender N.P."/>
            <person name="Botha A."/>
            <person name="Moreno L."/>
            <person name="de Vries M."/>
            <person name="Munoz J.F."/>
            <person name="Stielow J.B."/>
        </authorList>
    </citation>
    <scope>NUCLEOTIDE SEQUENCE [LARGE SCALE GENOMIC DNA]</scope>
    <source>
        <strain evidence="5 6">CBS 136260</strain>
    </source>
</reference>
<dbReference type="AlphaFoldDB" id="A0A1B7NX01"/>
<dbReference type="InterPro" id="IPR056186">
    <property type="entry name" value="PDZ_CPAF-rel"/>
</dbReference>
<comment type="caution">
    <text evidence="5">The sequence shown here is derived from an EMBL/GenBank/DDBJ whole genome shotgun (WGS) entry which is preliminary data.</text>
</comment>
<dbReference type="Pfam" id="PF23658">
    <property type="entry name" value="PDZ_CPAF_rel"/>
    <property type="match status" value="1"/>
</dbReference>
<keyword evidence="6" id="KW-1185">Reference proteome</keyword>
<evidence type="ECO:0000259" key="3">
    <source>
        <dbReference type="Pfam" id="PF03572"/>
    </source>
</evidence>
<dbReference type="Pfam" id="PF03572">
    <property type="entry name" value="Peptidase_S41"/>
    <property type="match status" value="1"/>
</dbReference>
<feature type="chain" id="PRO_5008598260" evidence="2">
    <location>
        <begin position="20"/>
        <end position="720"/>
    </location>
</feature>
<dbReference type="InterPro" id="IPR029045">
    <property type="entry name" value="ClpP/crotonase-like_dom_sf"/>
</dbReference>
<dbReference type="GO" id="GO:0006508">
    <property type="term" value="P:proteolysis"/>
    <property type="evidence" value="ECO:0007669"/>
    <property type="project" value="InterPro"/>
</dbReference>
<dbReference type="EMBL" id="LGUA01000503">
    <property type="protein sequence ID" value="OAX81301.1"/>
    <property type="molecule type" value="Genomic_DNA"/>
</dbReference>
<dbReference type="SUPFAM" id="SSF52096">
    <property type="entry name" value="ClpP/crotonase"/>
    <property type="match status" value="1"/>
</dbReference>
<dbReference type="InterPro" id="IPR005151">
    <property type="entry name" value="Tail-specific_protease"/>
</dbReference>
<gene>
    <name evidence="5" type="ORF">ACJ72_04361</name>
</gene>
<keyword evidence="2" id="KW-0732">Signal</keyword>
<dbReference type="STRING" id="1658172.A0A1B7NX01"/>
<organism evidence="5 6">
    <name type="scientific">Emergomyces africanus</name>
    <dbReference type="NCBI Taxonomy" id="1955775"/>
    <lineage>
        <taxon>Eukaryota</taxon>
        <taxon>Fungi</taxon>
        <taxon>Dikarya</taxon>
        <taxon>Ascomycota</taxon>
        <taxon>Pezizomycotina</taxon>
        <taxon>Eurotiomycetes</taxon>
        <taxon>Eurotiomycetidae</taxon>
        <taxon>Onygenales</taxon>
        <taxon>Ajellomycetaceae</taxon>
        <taxon>Emergomyces</taxon>
    </lineage>
</organism>
<accession>A0A1B7NX01</accession>
<feature type="region of interest" description="Disordered" evidence="1">
    <location>
        <begin position="699"/>
        <end position="720"/>
    </location>
</feature>
<dbReference type="PANTHER" id="PTHR37049">
    <property type="entry name" value="PEPTIDASE S41 FAMILY PROTEIN"/>
    <property type="match status" value="1"/>
</dbReference>
<sequence>MGGLGRILTSLSIFAVASAGFGQPSSSNANALDKRATEPCKLVADAYNEQFPKDSEGPFFVSAKLAHDCLVSVPIHRGDALRLVDGLTSFWKWQSTIDFLKDPPSGYLLPASDLVGELAKIRKNVSKGKYKNEYDFQSDLSALARTTHDGHFNLQLDAASVFRFRRSRAGPIVSVSADGKSLPKIYSFNDLNATDPEFTPSPIKEIDGKDAVEWLRALSYEGSTQDPDALYNDLFWSIPSDTNGGFGGFYAQSGVYTGPSVTFKFDNGTVTKYENRASFSAPFTDVVDGESFYEKFCSSKLGLAFKKSKRDDVLDAAPIIPELAPRDSKNPRPLYPNAIIDMPGGDLAGYFLDGDHGDVAVLSASSFEGSGNKGSVAFQDTIENFLTECKKAGKKKLIVDVTGNGGGTILLGYDAFKQLVPSGKIDDAFNIRAHEQLDIIGTKVNAMLTDGKETPGDKNERDGIYDLDSYVDMNDKKFDNWDDFYGPDEAAGGFKFSRPARWDLNNEDTSRRGSGGIVVTGYLSRTKALNEVFKPDDIILLTDGTCGSTCALFSNLMQNAGIRTIAVGGRPREGPMQAVGGVKGAQVLTYQRIYDTASLVFDSYSSPQEKRKWAKNDLGEIYRVGKYILARTVQDGKGARVNYRNAVDPNDKERTPLQFVYRAAGCRIWLTRAMILDMTELWAAAADRAFRGGACIPGSTPDPAKSKDDSHLFRPFSTGS</sequence>
<feature type="domain" description="Tail specific protease" evidence="3">
    <location>
        <begin position="359"/>
        <end position="565"/>
    </location>
</feature>